<comment type="caution">
    <text evidence="1">The sequence shown here is derived from an EMBL/GenBank/DDBJ whole genome shotgun (WGS) entry which is preliminary data.</text>
</comment>
<accession>A0ABR2FZF2</accession>
<protein>
    <submittedName>
        <fullName evidence="1">Uncharacterized protein</fullName>
    </submittedName>
</protein>
<gene>
    <name evidence="1" type="ORF">V6N12_024037</name>
</gene>
<keyword evidence="2" id="KW-1185">Reference proteome</keyword>
<evidence type="ECO:0000313" key="1">
    <source>
        <dbReference type="EMBL" id="KAK8589644.1"/>
    </source>
</evidence>
<reference evidence="1 2" key="1">
    <citation type="journal article" date="2024" name="G3 (Bethesda)">
        <title>Genome assembly of Hibiscus sabdariffa L. provides insights into metabolisms of medicinal natural products.</title>
        <authorList>
            <person name="Kim T."/>
        </authorList>
    </citation>
    <scope>NUCLEOTIDE SEQUENCE [LARGE SCALE GENOMIC DNA]</scope>
    <source>
        <strain evidence="1">TK-2024</strain>
        <tissue evidence="1">Old leaves</tissue>
    </source>
</reference>
<dbReference type="EMBL" id="JBBPBM010000004">
    <property type="protein sequence ID" value="KAK8589644.1"/>
    <property type="molecule type" value="Genomic_DNA"/>
</dbReference>
<name>A0ABR2FZF2_9ROSI</name>
<proteinExistence type="predicted"/>
<organism evidence="1 2">
    <name type="scientific">Hibiscus sabdariffa</name>
    <name type="common">roselle</name>
    <dbReference type="NCBI Taxonomy" id="183260"/>
    <lineage>
        <taxon>Eukaryota</taxon>
        <taxon>Viridiplantae</taxon>
        <taxon>Streptophyta</taxon>
        <taxon>Embryophyta</taxon>
        <taxon>Tracheophyta</taxon>
        <taxon>Spermatophyta</taxon>
        <taxon>Magnoliopsida</taxon>
        <taxon>eudicotyledons</taxon>
        <taxon>Gunneridae</taxon>
        <taxon>Pentapetalae</taxon>
        <taxon>rosids</taxon>
        <taxon>malvids</taxon>
        <taxon>Malvales</taxon>
        <taxon>Malvaceae</taxon>
        <taxon>Malvoideae</taxon>
        <taxon>Hibiscus</taxon>
    </lineage>
</organism>
<dbReference type="Proteomes" id="UP001472677">
    <property type="component" value="Unassembled WGS sequence"/>
</dbReference>
<evidence type="ECO:0000313" key="2">
    <source>
        <dbReference type="Proteomes" id="UP001472677"/>
    </source>
</evidence>
<sequence length="66" mass="7212">MDDLSFQETLKPLSRFLPVALPFTRVSPRTPSLSNVEPLISCPTIIKAELVSVAITRSSKAMPNSI</sequence>